<name>G4AA31_AGGAC</name>
<evidence type="ECO:0000313" key="2">
    <source>
        <dbReference type="Proteomes" id="UP000005508"/>
    </source>
</evidence>
<comment type="caution">
    <text evidence="1">The sequence shown here is derived from an EMBL/GenBank/DDBJ whole genome shotgun (WGS) entry which is preliminary data.</text>
</comment>
<proteinExistence type="predicted"/>
<evidence type="ECO:0000313" key="1">
    <source>
        <dbReference type="EMBL" id="EGY33143.1"/>
    </source>
</evidence>
<protein>
    <submittedName>
        <fullName evidence="1">Uncharacterized protein</fullName>
    </submittedName>
</protein>
<dbReference type="EMBL" id="AEJM01000036">
    <property type="protein sequence ID" value="EGY33143.1"/>
    <property type="molecule type" value="Genomic_DNA"/>
</dbReference>
<dbReference type="AlphaFoldDB" id="G4AA31"/>
<gene>
    <name evidence="1" type="ORF">SC1083_1704</name>
</gene>
<dbReference type="Proteomes" id="UP000005508">
    <property type="component" value="Unassembled WGS sequence"/>
</dbReference>
<sequence length="38" mass="4454">MFFNMGFAGKIKRQPINNIALLRCKCGNYDKKYNKNVD</sequence>
<accession>G4AA31</accession>
<dbReference type="PATRIC" id="fig|907488.3.peg.1673"/>
<reference evidence="1 2" key="1">
    <citation type="submission" date="2010-10" db="EMBL/GenBank/DDBJ databases">
        <authorList>
            <person name="Chen C."/>
            <person name="Kittichotirat W."/>
            <person name="Asikainen S."/>
            <person name="Bumgarner R."/>
        </authorList>
    </citation>
    <scope>NUCLEOTIDE SEQUENCE [LARGE SCALE GENOMIC DNA]</scope>
    <source>
        <strain evidence="1 2">SC1083</strain>
    </source>
</reference>
<organism evidence="1 2">
    <name type="scientific">Aggregatibacter actinomycetemcomitans serotype e str. SC1083</name>
    <dbReference type="NCBI Taxonomy" id="907488"/>
    <lineage>
        <taxon>Bacteria</taxon>
        <taxon>Pseudomonadati</taxon>
        <taxon>Pseudomonadota</taxon>
        <taxon>Gammaproteobacteria</taxon>
        <taxon>Pasteurellales</taxon>
        <taxon>Pasteurellaceae</taxon>
        <taxon>Aggregatibacter</taxon>
    </lineage>
</organism>